<proteinExistence type="predicted"/>
<dbReference type="EMBL" id="AFNH02000107">
    <property type="protein sequence ID" value="EZG83577.1"/>
    <property type="molecule type" value="Genomic_DNA"/>
</dbReference>
<evidence type="ECO:0008006" key="4">
    <source>
        <dbReference type="Google" id="ProtNLM"/>
    </source>
</evidence>
<protein>
    <recommendedName>
        <fullName evidence="4">Transmembrane protein</fullName>
    </recommendedName>
</protein>
<dbReference type="AlphaFoldDB" id="A0A023BCJ7"/>
<keyword evidence="3" id="KW-1185">Reference proteome</keyword>
<organism evidence="2 3">
    <name type="scientific">Gregarina niphandrodes</name>
    <name type="common">Septate eugregarine</name>
    <dbReference type="NCBI Taxonomy" id="110365"/>
    <lineage>
        <taxon>Eukaryota</taxon>
        <taxon>Sar</taxon>
        <taxon>Alveolata</taxon>
        <taxon>Apicomplexa</taxon>
        <taxon>Conoidasida</taxon>
        <taxon>Gregarinasina</taxon>
        <taxon>Eugregarinorida</taxon>
        <taxon>Gregarinidae</taxon>
        <taxon>Gregarina</taxon>
    </lineage>
</organism>
<dbReference type="VEuPathDB" id="CryptoDB:GNI_014670"/>
<reference evidence="2" key="1">
    <citation type="submission" date="2013-12" db="EMBL/GenBank/DDBJ databases">
        <authorList>
            <person name="Omoto C.K."/>
            <person name="Sibley D."/>
            <person name="Venepally P."/>
            <person name="Hadjithomas M."/>
            <person name="Karamycheva S."/>
            <person name="Brunk B."/>
            <person name="Roos D."/>
            <person name="Caler E."/>
            <person name="Lorenzi H."/>
        </authorList>
    </citation>
    <scope>NUCLEOTIDE SEQUENCE</scope>
</reference>
<evidence type="ECO:0000313" key="3">
    <source>
        <dbReference type="Proteomes" id="UP000019763"/>
    </source>
</evidence>
<sequence>MRESRKGHSGIPGTPLSLILSIILIVPEGGFSKGWVVPLSDGFTVGGPAGMGSKPFERIPWQKDWLFSVLASKAALDRAVENTVVLPDRLVHYDVWHQNPKKVVPLFAGDRLRRVSKCPPEIGPDDQLFLALPESVMGDCWLESVPSCCESVIVPVDDDVEDESAVELSAAPRRLPPCSCPNVAHCIQTPEIFPHLSTGCEIRRVPRVSDTLKVGRRGAPPGIQGREKVKYDFATHEKFWLRNRDSEHATTATPEAVTAAPEAVTAAPEAVTTAPEAVTTAPEAADQGLKFKVKSANCLTFDAYNQQMIKNIKLAKQRIAELGAGDDSYLPRVALDKVDRLKVTPAECLVMVGQAGLQMGPVLESTENLADAFWQKIKRCLAVPSLEPSDRVSLSGKCKDYEFVDRSADQRKVGAEHCESVAKVSESVAEPVAEPVSQLVAEHSEPWGLEAFVREMERIEVGIPQEVFEGYHADVEVAEDALEWA</sequence>
<comment type="caution">
    <text evidence="2">The sequence shown here is derived from an EMBL/GenBank/DDBJ whole genome shotgun (WGS) entry which is preliminary data.</text>
</comment>
<name>A0A023BCJ7_GRENI</name>
<dbReference type="RefSeq" id="XP_011128938.1">
    <property type="nucleotide sequence ID" value="XM_011130636.1"/>
</dbReference>
<keyword evidence="1" id="KW-0732">Signal</keyword>
<gene>
    <name evidence="2" type="ORF">GNI_014670</name>
</gene>
<feature type="signal peptide" evidence="1">
    <location>
        <begin position="1"/>
        <end position="32"/>
    </location>
</feature>
<evidence type="ECO:0000256" key="1">
    <source>
        <dbReference type="SAM" id="SignalP"/>
    </source>
</evidence>
<accession>A0A023BCJ7</accession>
<dbReference type="Proteomes" id="UP000019763">
    <property type="component" value="Unassembled WGS sequence"/>
</dbReference>
<evidence type="ECO:0000313" key="2">
    <source>
        <dbReference type="EMBL" id="EZG83577.1"/>
    </source>
</evidence>
<dbReference type="GeneID" id="22910802"/>
<feature type="chain" id="PRO_5001515359" description="Transmembrane protein" evidence="1">
    <location>
        <begin position="33"/>
        <end position="485"/>
    </location>
</feature>